<dbReference type="GO" id="GO:0006071">
    <property type="term" value="P:glycerol metabolic process"/>
    <property type="evidence" value="ECO:0007669"/>
    <property type="project" value="UniProtKB-KW"/>
</dbReference>
<comment type="catalytic activity">
    <reaction evidence="6">
        <text>a sn-glycero-3-phosphodiester + H2O = an alcohol + sn-glycerol 3-phosphate + H(+)</text>
        <dbReference type="Rhea" id="RHEA:12969"/>
        <dbReference type="ChEBI" id="CHEBI:15377"/>
        <dbReference type="ChEBI" id="CHEBI:15378"/>
        <dbReference type="ChEBI" id="CHEBI:30879"/>
        <dbReference type="ChEBI" id="CHEBI:57597"/>
        <dbReference type="ChEBI" id="CHEBI:83408"/>
        <dbReference type="EC" id="3.1.4.46"/>
    </reaction>
</comment>
<evidence type="ECO:0000259" key="8">
    <source>
        <dbReference type="PROSITE" id="PS51704"/>
    </source>
</evidence>
<feature type="signal peptide" evidence="7">
    <location>
        <begin position="1"/>
        <end position="17"/>
    </location>
</feature>
<organism evidence="9 10">
    <name type="scientific">Vigna unguiculata</name>
    <name type="common">Cowpea</name>
    <dbReference type="NCBI Taxonomy" id="3917"/>
    <lineage>
        <taxon>Eukaryota</taxon>
        <taxon>Viridiplantae</taxon>
        <taxon>Streptophyta</taxon>
        <taxon>Embryophyta</taxon>
        <taxon>Tracheophyta</taxon>
        <taxon>Spermatophyta</taxon>
        <taxon>Magnoliopsida</taxon>
        <taxon>eudicotyledons</taxon>
        <taxon>Gunneridae</taxon>
        <taxon>Pentapetalae</taxon>
        <taxon>rosids</taxon>
        <taxon>fabids</taxon>
        <taxon>Fabales</taxon>
        <taxon>Fabaceae</taxon>
        <taxon>Papilionoideae</taxon>
        <taxon>50 kb inversion clade</taxon>
        <taxon>NPAAA clade</taxon>
        <taxon>indigoferoid/millettioid clade</taxon>
        <taxon>Phaseoleae</taxon>
        <taxon>Vigna</taxon>
    </lineage>
</organism>
<keyword evidence="5" id="KW-0378">Hydrolase</keyword>
<evidence type="ECO:0000313" key="10">
    <source>
        <dbReference type="Proteomes" id="UP000501690"/>
    </source>
</evidence>
<dbReference type="SUPFAM" id="SSF51695">
    <property type="entry name" value="PLC-like phosphodiesterases"/>
    <property type="match status" value="1"/>
</dbReference>
<dbReference type="GO" id="GO:0008889">
    <property type="term" value="F:glycerophosphodiester phosphodiesterase activity"/>
    <property type="evidence" value="ECO:0007669"/>
    <property type="project" value="UniProtKB-EC"/>
</dbReference>
<comment type="similarity">
    <text evidence="1">Belongs to the glycerophosphoryl diester phosphodiesterase family.</text>
</comment>
<evidence type="ECO:0000256" key="3">
    <source>
        <dbReference type="ARBA" id="ARBA00022729"/>
    </source>
</evidence>
<protein>
    <recommendedName>
        <fullName evidence="2">glycerophosphodiester phosphodiesterase</fullName>
        <ecNumber evidence="2">3.1.4.46</ecNumber>
    </recommendedName>
</protein>
<name>A0A4D6KP11_VIGUN</name>
<dbReference type="Proteomes" id="UP000501690">
    <property type="component" value="Linkage Group LG1"/>
</dbReference>
<accession>A0A4D6KP11</accession>
<evidence type="ECO:0000313" key="9">
    <source>
        <dbReference type="EMBL" id="QCD78243.1"/>
    </source>
</evidence>
<dbReference type="AlphaFoldDB" id="A0A4D6KP11"/>
<dbReference type="EMBL" id="CP039345">
    <property type="protein sequence ID" value="QCD78243.1"/>
    <property type="molecule type" value="Genomic_DNA"/>
</dbReference>
<evidence type="ECO:0000256" key="2">
    <source>
        <dbReference type="ARBA" id="ARBA00012247"/>
    </source>
</evidence>
<dbReference type="Pfam" id="PF03009">
    <property type="entry name" value="GDPD"/>
    <property type="match status" value="1"/>
</dbReference>
<feature type="chain" id="PRO_5020040773" description="glycerophosphodiester phosphodiesterase" evidence="7">
    <location>
        <begin position="18"/>
        <end position="293"/>
    </location>
</feature>
<dbReference type="InterPro" id="IPR017946">
    <property type="entry name" value="PLC-like_Pdiesterase_TIM-brl"/>
</dbReference>
<feature type="domain" description="GP-PDE" evidence="8">
    <location>
        <begin position="1"/>
        <end position="194"/>
    </location>
</feature>
<proteinExistence type="inferred from homology"/>
<sequence length="293" mass="31981">MIKSMGLIFVGLWPCDLEELITLPWSQGGCGVKNAPYLAKEKNLSVIDTVIDTLRKADYDEPGAPNVMIQSTDSSVLLKFKEKTKYELVYMIDEIVGDIDDSALSDIKTFAHSVVIKRGSVYLTNEFFLTASTKTVPKLKSSNLSVYVQTFHNEFVSQEWDFMSDPTEQINTFVQDAGINGVITGFPQTADRLYRRNRCLNLGNSTPNYMKPVGIGGLFQLIDKSSLPPAMAPIPSLIEANVTEPPLAPFSQISPSSSIGGAPGAQPPHNAQPKIAVCFTMSSLTLLLASLLL</sequence>
<evidence type="ECO:0000256" key="5">
    <source>
        <dbReference type="ARBA" id="ARBA00022801"/>
    </source>
</evidence>
<keyword evidence="3 7" id="KW-0732">Signal</keyword>
<dbReference type="PROSITE" id="PS51704">
    <property type="entry name" value="GP_PDE"/>
    <property type="match status" value="1"/>
</dbReference>
<dbReference type="InterPro" id="IPR030395">
    <property type="entry name" value="GP_PDE_dom"/>
</dbReference>
<evidence type="ECO:0000256" key="6">
    <source>
        <dbReference type="ARBA" id="ARBA00047512"/>
    </source>
</evidence>
<dbReference type="GO" id="GO:0006629">
    <property type="term" value="P:lipid metabolic process"/>
    <property type="evidence" value="ECO:0007669"/>
    <property type="project" value="InterPro"/>
</dbReference>
<dbReference type="EC" id="3.1.4.46" evidence="2"/>
<dbReference type="PANTHER" id="PTHR43620:SF7">
    <property type="entry name" value="GLYCEROPHOSPHODIESTER PHOSPHODIESTERASE GDPD5-RELATED"/>
    <property type="match status" value="1"/>
</dbReference>
<dbReference type="Gene3D" id="3.20.20.190">
    <property type="entry name" value="Phosphatidylinositol (PI) phosphodiesterase"/>
    <property type="match status" value="1"/>
</dbReference>
<keyword evidence="4" id="KW-0319">Glycerol metabolism</keyword>
<evidence type="ECO:0000256" key="4">
    <source>
        <dbReference type="ARBA" id="ARBA00022798"/>
    </source>
</evidence>
<dbReference type="PANTHER" id="PTHR43620">
    <property type="entry name" value="GLYCEROPHOSPHORYL DIESTER PHOSPHODIESTERASE"/>
    <property type="match status" value="1"/>
</dbReference>
<evidence type="ECO:0000256" key="7">
    <source>
        <dbReference type="SAM" id="SignalP"/>
    </source>
</evidence>
<keyword evidence="10" id="KW-1185">Reference proteome</keyword>
<reference evidence="9 10" key="1">
    <citation type="submission" date="2019-04" db="EMBL/GenBank/DDBJ databases">
        <title>An improved genome assembly and genetic linkage map for asparagus bean, Vigna unguiculata ssp. sesquipedialis.</title>
        <authorList>
            <person name="Xia Q."/>
            <person name="Zhang R."/>
            <person name="Dong Y."/>
        </authorList>
    </citation>
    <scope>NUCLEOTIDE SEQUENCE [LARGE SCALE GENOMIC DNA]</scope>
    <source>
        <tissue evidence="9">Leaf</tissue>
    </source>
</reference>
<gene>
    <name evidence="9" type="ORF">DEO72_LG1g1875</name>
</gene>
<evidence type="ECO:0000256" key="1">
    <source>
        <dbReference type="ARBA" id="ARBA00007277"/>
    </source>
</evidence>